<dbReference type="PANTHER" id="PTHR42104:SF1">
    <property type="entry name" value="EXTRACELLULAR GUANYL-SPECIFIC RIBONUCLEASE RNTA (AFU_ORTHOLOGUE AFUA_4G03230)"/>
    <property type="match status" value="1"/>
</dbReference>
<reference evidence="10" key="1">
    <citation type="submission" date="2021-11" db="EMBL/GenBank/DDBJ databases">
        <title>Purpureocillium_takamizusanense_genome.</title>
        <authorList>
            <person name="Nguyen N.-H."/>
        </authorList>
    </citation>
    <scope>NUCLEOTIDE SEQUENCE</scope>
    <source>
        <strain evidence="10">PT3</strain>
    </source>
</reference>
<dbReference type="CDD" id="cd00606">
    <property type="entry name" value="fungal_RNase"/>
    <property type="match status" value="1"/>
</dbReference>
<feature type="signal peptide" evidence="9">
    <location>
        <begin position="1"/>
        <end position="17"/>
    </location>
</feature>
<dbReference type="InterPro" id="IPR016191">
    <property type="entry name" value="Ribonuclease/ribotoxin"/>
</dbReference>
<evidence type="ECO:0000256" key="9">
    <source>
        <dbReference type="SAM" id="SignalP"/>
    </source>
</evidence>
<keyword evidence="3" id="KW-0540">Nuclease</keyword>
<name>A0A9Q8QAH9_9HYPO</name>
<dbReference type="GO" id="GO:0016787">
    <property type="term" value="F:hydrolase activity"/>
    <property type="evidence" value="ECO:0007669"/>
    <property type="project" value="UniProtKB-KW"/>
</dbReference>
<sequence length="136" mass="13731">MQLTLAAVLSVVALVSAAPADPPPLLATRGATTCGSTSYSAGAVDAASSAACDYVQSGDTAGSSTYPHRYNNYEGFNFHGISGPYYEFPILKSGKVYGGGSPGPDRVVVTQDCDQAGQITHTGASGNNFVGCSGTN</sequence>
<feature type="chain" id="PRO_5040216911" description="ribonuclease T1" evidence="9">
    <location>
        <begin position="18"/>
        <end position="136"/>
    </location>
</feature>
<evidence type="ECO:0000256" key="1">
    <source>
        <dbReference type="ARBA" id="ARBA00009006"/>
    </source>
</evidence>
<dbReference type="GO" id="GO:0046589">
    <property type="term" value="F:ribonuclease T1 activity"/>
    <property type="evidence" value="ECO:0007669"/>
    <property type="project" value="UniProtKB-EC"/>
</dbReference>
<dbReference type="InterPro" id="IPR000026">
    <property type="entry name" value="N1-like"/>
</dbReference>
<dbReference type="RefSeq" id="XP_047839541.1">
    <property type="nucleotide sequence ID" value="XM_047983569.1"/>
</dbReference>
<organism evidence="10 11">
    <name type="scientific">Purpureocillium takamizusanense</name>
    <dbReference type="NCBI Taxonomy" id="2060973"/>
    <lineage>
        <taxon>Eukaryota</taxon>
        <taxon>Fungi</taxon>
        <taxon>Dikarya</taxon>
        <taxon>Ascomycota</taxon>
        <taxon>Pezizomycotina</taxon>
        <taxon>Sordariomycetes</taxon>
        <taxon>Hypocreomycetidae</taxon>
        <taxon>Hypocreales</taxon>
        <taxon>Ophiocordycipitaceae</taxon>
        <taxon>Purpureocillium</taxon>
    </lineage>
</organism>
<comment type="similarity">
    <text evidence="1">Belongs to the ribonuclease N1/T1 family.</text>
</comment>
<evidence type="ECO:0000256" key="5">
    <source>
        <dbReference type="ARBA" id="ARBA00022801"/>
    </source>
</evidence>
<evidence type="ECO:0000256" key="3">
    <source>
        <dbReference type="ARBA" id="ARBA00022722"/>
    </source>
</evidence>
<dbReference type="EC" id="4.6.1.24" evidence="2"/>
<dbReference type="GO" id="GO:0003723">
    <property type="term" value="F:RNA binding"/>
    <property type="evidence" value="ECO:0007669"/>
    <property type="project" value="InterPro"/>
</dbReference>
<dbReference type="EMBL" id="CP086355">
    <property type="protein sequence ID" value="UNI16060.1"/>
    <property type="molecule type" value="Genomic_DNA"/>
</dbReference>
<keyword evidence="4" id="KW-0255">Endonuclease</keyword>
<dbReference type="SUPFAM" id="SSF53933">
    <property type="entry name" value="Microbial ribonucleases"/>
    <property type="match status" value="1"/>
</dbReference>
<evidence type="ECO:0000256" key="8">
    <source>
        <dbReference type="ARBA" id="ARBA00034015"/>
    </source>
</evidence>
<dbReference type="GeneID" id="72064496"/>
<accession>A0A9Q8QAH9</accession>
<evidence type="ECO:0000256" key="6">
    <source>
        <dbReference type="ARBA" id="ARBA00023157"/>
    </source>
</evidence>
<evidence type="ECO:0000313" key="10">
    <source>
        <dbReference type="EMBL" id="UNI16060.1"/>
    </source>
</evidence>
<evidence type="ECO:0000256" key="7">
    <source>
        <dbReference type="ARBA" id="ARBA00023239"/>
    </source>
</evidence>
<protein>
    <recommendedName>
        <fullName evidence="2">ribonuclease T1</fullName>
        <ecNumber evidence="2">4.6.1.24</ecNumber>
    </recommendedName>
</protein>
<comment type="catalytic activity">
    <reaction evidence="8">
        <text>[RNA] containing guanosine + H2O = an [RNA fragment]-3'-guanosine-3'-phosphate + a 5'-hydroxy-ribonucleotide-3'-[RNA fragment].</text>
        <dbReference type="EC" id="4.6.1.24"/>
    </reaction>
</comment>
<keyword evidence="9" id="KW-0732">Signal</keyword>
<evidence type="ECO:0000313" key="11">
    <source>
        <dbReference type="Proteomes" id="UP000829364"/>
    </source>
</evidence>
<keyword evidence="5" id="KW-0378">Hydrolase</keyword>
<dbReference type="OrthoDB" id="5425539at2759"/>
<dbReference type="PANTHER" id="PTHR42104">
    <property type="entry name" value="EXTRACELLULAR GUANYL-SPECIFIC RIBONUCLEASE RNTA (AFU_ORTHOLOGUE AFUA_4G03230)"/>
    <property type="match status" value="1"/>
</dbReference>
<dbReference type="AlphaFoldDB" id="A0A9Q8QAH9"/>
<keyword evidence="6" id="KW-1015">Disulfide bond</keyword>
<keyword evidence="11" id="KW-1185">Reference proteome</keyword>
<keyword evidence="7" id="KW-0456">Lyase</keyword>
<dbReference type="Proteomes" id="UP000829364">
    <property type="component" value="Chromosome 2"/>
</dbReference>
<proteinExistence type="inferred from homology"/>
<dbReference type="Pfam" id="PF00545">
    <property type="entry name" value="Ribonuclease"/>
    <property type="match status" value="1"/>
</dbReference>
<dbReference type="KEGG" id="ptkz:JDV02_002535"/>
<evidence type="ECO:0000256" key="2">
    <source>
        <dbReference type="ARBA" id="ARBA00012549"/>
    </source>
</evidence>
<evidence type="ECO:0000256" key="4">
    <source>
        <dbReference type="ARBA" id="ARBA00022759"/>
    </source>
</evidence>
<gene>
    <name evidence="10" type="ORF">JDV02_002535</name>
</gene>
<dbReference type="Gene3D" id="3.10.450.30">
    <property type="entry name" value="Microbial ribonucleases"/>
    <property type="match status" value="1"/>
</dbReference>